<name>A0ABU2UND7_9ACTN</name>
<dbReference type="EMBL" id="JAVRFF010000022">
    <property type="protein sequence ID" value="MDT0474451.1"/>
    <property type="molecule type" value="Genomic_DNA"/>
</dbReference>
<protein>
    <submittedName>
        <fullName evidence="1">Uncharacterized protein</fullName>
    </submittedName>
</protein>
<sequence>MLAAWYRALESWTSADAARQDRAALVRHLREAFAAIPTVAALAAADS</sequence>
<keyword evidence="2" id="KW-1185">Reference proteome</keyword>
<proteinExistence type="predicted"/>
<evidence type="ECO:0000313" key="2">
    <source>
        <dbReference type="Proteomes" id="UP001180489"/>
    </source>
</evidence>
<accession>A0ABU2UND7</accession>
<gene>
    <name evidence="1" type="ORF">RM863_20210</name>
</gene>
<dbReference type="Proteomes" id="UP001180489">
    <property type="component" value="Unassembled WGS sequence"/>
</dbReference>
<comment type="caution">
    <text evidence="1">The sequence shown here is derived from an EMBL/GenBank/DDBJ whole genome shotgun (WGS) entry which is preliminary data.</text>
</comment>
<evidence type="ECO:0000313" key="1">
    <source>
        <dbReference type="EMBL" id="MDT0474451.1"/>
    </source>
</evidence>
<dbReference type="RefSeq" id="WP_311635946.1">
    <property type="nucleotide sequence ID" value="NZ_JAVRFF010000022.1"/>
</dbReference>
<reference evidence="1" key="1">
    <citation type="submission" date="2024-05" db="EMBL/GenBank/DDBJ databases">
        <title>30 novel species of actinomycetes from the DSMZ collection.</title>
        <authorList>
            <person name="Nouioui I."/>
        </authorList>
    </citation>
    <scope>NUCLEOTIDE SEQUENCE</scope>
    <source>
        <strain evidence="1">DSM 41014</strain>
    </source>
</reference>
<organism evidence="1 2">
    <name type="scientific">Streptomyces hintoniae</name>
    <dbReference type="NCBI Taxonomy" id="3075521"/>
    <lineage>
        <taxon>Bacteria</taxon>
        <taxon>Bacillati</taxon>
        <taxon>Actinomycetota</taxon>
        <taxon>Actinomycetes</taxon>
        <taxon>Kitasatosporales</taxon>
        <taxon>Streptomycetaceae</taxon>
        <taxon>Streptomyces</taxon>
    </lineage>
</organism>